<dbReference type="KEGG" id="kic:KCMC57_64650"/>
<organism evidence="1">
    <name type="scientific">Kitasatospora sp. CMC57</name>
    <dbReference type="NCBI Taxonomy" id="3231513"/>
    <lineage>
        <taxon>Bacteria</taxon>
        <taxon>Bacillati</taxon>
        <taxon>Actinomycetota</taxon>
        <taxon>Actinomycetes</taxon>
        <taxon>Kitasatosporales</taxon>
        <taxon>Streptomycetaceae</taxon>
        <taxon>Kitasatospora</taxon>
    </lineage>
</organism>
<dbReference type="AlphaFoldDB" id="A0AB33K3C5"/>
<gene>
    <name evidence="1" type="ORF">KCMC57_64650</name>
</gene>
<evidence type="ECO:0000313" key="1">
    <source>
        <dbReference type="EMBL" id="BFP50097.1"/>
    </source>
</evidence>
<geneLocation type="plasmid" evidence="1">
    <name>pCMC57_01</name>
</geneLocation>
<dbReference type="EMBL" id="AP035882">
    <property type="protein sequence ID" value="BFP50097.1"/>
    <property type="molecule type" value="Genomic_DNA"/>
</dbReference>
<accession>A0AB33K3C5</accession>
<proteinExistence type="predicted"/>
<reference evidence="1" key="1">
    <citation type="submission" date="2024-07" db="EMBL/GenBank/DDBJ databases">
        <title>Complete genome sequences of cellulolytic bacteria, Kitasatospora sp. CMC57 and Streptomyces sp. CMC78, isolated from Japanese agricultural soil.</title>
        <authorList>
            <person name="Hashimoto T."/>
            <person name="Ito M."/>
            <person name="Iwamoto M."/>
            <person name="Fukahori D."/>
            <person name="Shoda T."/>
            <person name="Sakoda M."/>
            <person name="Morohoshi T."/>
            <person name="Mitsuboshi M."/>
            <person name="Nishizawa T."/>
        </authorList>
    </citation>
    <scope>NUCLEOTIDE SEQUENCE</scope>
    <source>
        <strain evidence="1">CMC57</strain>
        <plasmid evidence="1">pCMC57_01</plasmid>
    </source>
</reference>
<sequence length="98" mass="11323">MSTLPMPASDPQFHCPTHLHYSTMPPDLRTWAQIAAEIADGPRPMSERSARRHYNTGGQRVVWTVPGRRGELVSLSAFLEFHRDLHRGWLRPQLRPRQ</sequence>
<keyword evidence="1" id="KW-0614">Plasmid</keyword>
<protein>
    <submittedName>
        <fullName evidence="1">Uncharacterized protein</fullName>
    </submittedName>
</protein>
<name>A0AB33K3C5_9ACTN</name>